<dbReference type="EMBL" id="KV136208">
    <property type="protein sequence ID" value="KZT76283.1"/>
    <property type="molecule type" value="Genomic_DNA"/>
</dbReference>
<keyword evidence="3" id="KW-1185">Reference proteome</keyword>
<name>A0A2Z6ZZN4_9LAMI</name>
<evidence type="ECO:0000313" key="2">
    <source>
        <dbReference type="EMBL" id="KZT76283.1"/>
    </source>
</evidence>
<evidence type="ECO:0000256" key="1">
    <source>
        <dbReference type="SAM" id="MobiDB-lite"/>
    </source>
</evidence>
<dbReference type="AlphaFoldDB" id="A0A2Z6ZZN4"/>
<sequence length="108" mass="12156">MAHMIYEMHKYGRKDFGALQSPSSSGTISASTVPEKVSRRELLARINVEEATLLAEGRPWYEIKASLLQESDKALIRDLSGISDQYDILIPLPEDRAHLPLKDITLFT</sequence>
<dbReference type="OrthoDB" id="1752359at2759"/>
<feature type="region of interest" description="Disordered" evidence="1">
    <location>
        <begin position="17"/>
        <end position="36"/>
    </location>
</feature>
<organism evidence="2 3">
    <name type="scientific">Dorcoceras hygrometricum</name>
    <dbReference type="NCBI Taxonomy" id="472368"/>
    <lineage>
        <taxon>Eukaryota</taxon>
        <taxon>Viridiplantae</taxon>
        <taxon>Streptophyta</taxon>
        <taxon>Embryophyta</taxon>
        <taxon>Tracheophyta</taxon>
        <taxon>Spermatophyta</taxon>
        <taxon>Magnoliopsida</taxon>
        <taxon>eudicotyledons</taxon>
        <taxon>Gunneridae</taxon>
        <taxon>Pentapetalae</taxon>
        <taxon>asterids</taxon>
        <taxon>lamiids</taxon>
        <taxon>Lamiales</taxon>
        <taxon>Gesneriaceae</taxon>
        <taxon>Didymocarpoideae</taxon>
        <taxon>Trichosporeae</taxon>
        <taxon>Loxocarpinae</taxon>
        <taxon>Dorcoceras</taxon>
    </lineage>
</organism>
<gene>
    <name evidence="2" type="ORF">F511_46692</name>
</gene>
<accession>A0A2Z6ZZN4</accession>
<evidence type="ECO:0000313" key="3">
    <source>
        <dbReference type="Proteomes" id="UP000250235"/>
    </source>
</evidence>
<dbReference type="Proteomes" id="UP000250235">
    <property type="component" value="Unassembled WGS sequence"/>
</dbReference>
<reference evidence="2 3" key="1">
    <citation type="journal article" date="2015" name="Proc. Natl. Acad. Sci. U.S.A.">
        <title>The resurrection genome of Boea hygrometrica: A blueprint for survival of dehydration.</title>
        <authorList>
            <person name="Xiao L."/>
            <person name="Yang G."/>
            <person name="Zhang L."/>
            <person name="Yang X."/>
            <person name="Zhao S."/>
            <person name="Ji Z."/>
            <person name="Zhou Q."/>
            <person name="Hu M."/>
            <person name="Wang Y."/>
            <person name="Chen M."/>
            <person name="Xu Y."/>
            <person name="Jin H."/>
            <person name="Xiao X."/>
            <person name="Hu G."/>
            <person name="Bao F."/>
            <person name="Hu Y."/>
            <person name="Wan P."/>
            <person name="Li L."/>
            <person name="Deng X."/>
            <person name="Kuang T."/>
            <person name="Xiang C."/>
            <person name="Zhu J.K."/>
            <person name="Oliver M.J."/>
            <person name="He Y."/>
        </authorList>
    </citation>
    <scope>NUCLEOTIDE SEQUENCE [LARGE SCALE GENOMIC DNA]</scope>
    <source>
        <strain evidence="3">cv. XS01</strain>
    </source>
</reference>
<protein>
    <submittedName>
        <fullName evidence="2">Uncharacterized protein</fullName>
    </submittedName>
</protein>
<feature type="compositionally biased region" description="Low complexity" evidence="1">
    <location>
        <begin position="21"/>
        <end position="31"/>
    </location>
</feature>
<proteinExistence type="predicted"/>